<feature type="compositionally biased region" description="Low complexity" evidence="3">
    <location>
        <begin position="1157"/>
        <end position="1166"/>
    </location>
</feature>
<feature type="domain" description="N-terminal Ras-GEF" evidence="5">
    <location>
        <begin position="601"/>
        <end position="726"/>
    </location>
</feature>
<keyword evidence="1 2" id="KW-0344">Guanine-nucleotide releasing factor</keyword>
<dbReference type="EMBL" id="KQ085892">
    <property type="protein sequence ID" value="KLO18752.1"/>
    <property type="molecule type" value="Genomic_DNA"/>
</dbReference>
<feature type="region of interest" description="Disordered" evidence="3">
    <location>
        <begin position="21"/>
        <end position="115"/>
    </location>
</feature>
<feature type="compositionally biased region" description="Low complexity" evidence="3">
    <location>
        <begin position="1261"/>
        <end position="1274"/>
    </location>
</feature>
<accession>A0A0H2S3U9</accession>
<feature type="region of interest" description="Disordered" evidence="3">
    <location>
        <begin position="733"/>
        <end position="753"/>
    </location>
</feature>
<dbReference type="InterPro" id="IPR008937">
    <property type="entry name" value="Ras-like_GEF"/>
</dbReference>
<feature type="region of interest" description="Disordered" evidence="3">
    <location>
        <begin position="177"/>
        <end position="322"/>
    </location>
</feature>
<dbReference type="InParanoid" id="A0A0H2S3U9"/>
<evidence type="ECO:0000256" key="1">
    <source>
        <dbReference type="ARBA" id="ARBA00022658"/>
    </source>
</evidence>
<organism evidence="6 7">
    <name type="scientific">Schizopora paradoxa</name>
    <dbReference type="NCBI Taxonomy" id="27342"/>
    <lineage>
        <taxon>Eukaryota</taxon>
        <taxon>Fungi</taxon>
        <taxon>Dikarya</taxon>
        <taxon>Basidiomycota</taxon>
        <taxon>Agaricomycotina</taxon>
        <taxon>Agaricomycetes</taxon>
        <taxon>Hymenochaetales</taxon>
        <taxon>Schizoporaceae</taxon>
        <taxon>Schizopora</taxon>
    </lineage>
</organism>
<dbReference type="SMART" id="SM00229">
    <property type="entry name" value="RasGEFN"/>
    <property type="match status" value="1"/>
</dbReference>
<protein>
    <submittedName>
        <fullName evidence="6">Ras GEF</fullName>
    </submittedName>
</protein>
<feature type="region of interest" description="Disordered" evidence="3">
    <location>
        <begin position="1150"/>
        <end position="1170"/>
    </location>
</feature>
<feature type="domain" description="Ras-GEF" evidence="4">
    <location>
        <begin position="1375"/>
        <end position="1699"/>
    </location>
</feature>
<evidence type="ECO:0000256" key="2">
    <source>
        <dbReference type="PROSITE-ProRule" id="PRU00168"/>
    </source>
</evidence>
<dbReference type="InterPro" id="IPR000651">
    <property type="entry name" value="Ras-like_Gua-exchang_fac_N"/>
</dbReference>
<feature type="region of interest" description="Disordered" evidence="3">
    <location>
        <begin position="344"/>
        <end position="374"/>
    </location>
</feature>
<feature type="compositionally biased region" description="Polar residues" evidence="3">
    <location>
        <begin position="1099"/>
        <end position="1112"/>
    </location>
</feature>
<name>A0A0H2S3U9_9AGAM</name>
<dbReference type="InterPro" id="IPR036964">
    <property type="entry name" value="RASGEF_cat_dom_sf"/>
</dbReference>
<dbReference type="SUPFAM" id="SSF48366">
    <property type="entry name" value="Ras GEF"/>
    <property type="match status" value="1"/>
</dbReference>
<feature type="region of interest" description="Disordered" evidence="3">
    <location>
        <begin position="1544"/>
        <end position="1576"/>
    </location>
</feature>
<sequence>MDEDAVTSNPSQRLSVATTIADDAFPDFSDPTLFSVDGGDEVLKEHSSEHDESISPTLSPSSVTNSPILSSEQHSTLSGGKLMLPIPTSSGNSSQSSFAMSEVDESAGSGFENLPPEVASADISISADGSFVETTSGAAARELKRRYDQHLGVGKDVRSPYIITALINQHGRQVYRVGTRSQASSEQSDDASMTDSDLHVPSSSSGLGSPPASVAQRKRRSRMSINDFLPPAMFNKAPSTGSSILSTTQTSPNHSHKTSDEGKAYGPRKLKKPRSIPDLSSTTTGYFDVTATPQPAFTGRAHSQSVTGADKPRMPIRSVVPPLEATRPIGDVFSNIMGWAVPPPSPAASSMTRSTRSASTSNESTPIDSTSDHCSIHSKELIEHPFGRSVVFDSPFRNPVGFSPAPRAVLREMQSFESNRTARAEPTSKSTADKDPHSPSHSPRHDSYGSISSSDSDTPASPSSRLPSFPGPHAVPSPESSMYTRYQTSVFDVIQNYRGLPMLDSLSAESRQPTIKMSLSSLDGAVPRDDPRFVIWGEVFDGGQDDKASVQESHTDNSSHHNRPLSNVPGNVRKRSIRGKNGSPPELRIMGSDVEPDAGVPRRLLMAATIERWIAQLTSQFDYDELLIFFLTYRTYIDATDLCHLLICRFHWALEVPTTPHEVRVKQIVRVRTFVAMRYWLITFFRIDFLSNQGLCLLFANWINTLWKDPILDKFRDARNIVRKLKKVAKDCKEAHSRRSKPANGEQTTTNGRVMGSIDKVLGDLSNGVKFAASLKKATSEEDEDSDVDLDFNPDESSPFTEGDSGIQGFASFANQLDSSSLNGDAPSEPIVSKTGRSPPRIKPSTAQILLQQPIHMTILQHARSPGSSLPVAESPSALPVHHSALSRVVVNTIGRLGRWKRVLSSRSPATPLAPCGDVNAFDLELNATGDLLAVRGGVEQYLKMIDPSSASPGSPLSPVSPSGPALLTVGQSIVEPDVVVLAEQANAPLPSIPAPLTGNKASNLHQTISPIARAISEKKSAILLRAESPAVTTPNALAIPLAQQRHLSVQSYSSDSLKSLDGEATYRSLGNGYSLSENPENPEWPDIVSIDELELSDTSSTNDEYFEQDNSGGLDRPKRRLPMRREFEFVRRSMDSVSSMGIISRASVAASEHLPSSRSSVSSPRGLGPHLQQWQMNALIDDLSDDGEDTGDAEAALRRLEGQISPQQVKIKEKKVDGWVKTIQERMAAGDFSDERPRFPSSDDESSDEEREAKQASINADADTTISASSSGRSSEDSDNPRFPPGLEVNADEPKRPATPTPRHAAFPSSSSDEAKPQVDEAVPIEILQSRLPSRPSTSSGRSNNNPSVPAPAVPAFVSPHNPIVHRSFILQYKSELLAQHFAVIDREIFLGIKFDELVSDKWTEPSEELNVLDWQQFLRDRRRKAELRGGRISVLSAARARFNLVTNFVISEIALTNPHDRVILVSKFIRIAWKAYTQNNFATLVAIISGLSSDWVRKAMGRSWNRVGIWEMRVLDDLRAFATSEDDFRYIRKAVAAMADAKPLNSQDDSNASTGPTDGSSSFGSRGRSGSESKFITPTSCVPFIGIYLSQLHRFNKLPDLIDPSAPTESVDVDPKTGNFKSPAHVEVFAELRPLPPSMQIEPLINVQKQRKIAGVIKALVAGQHLANKVVVDTDKKLLSRCLRLRALDYDALQKVLTAHIDN</sequence>
<dbReference type="GO" id="GO:0007265">
    <property type="term" value="P:Ras protein signal transduction"/>
    <property type="evidence" value="ECO:0007669"/>
    <property type="project" value="TreeGrafter"/>
</dbReference>
<feature type="compositionally biased region" description="Polar residues" evidence="3">
    <location>
        <begin position="1332"/>
        <end position="1343"/>
    </location>
</feature>
<dbReference type="PROSITE" id="PS50009">
    <property type="entry name" value="RASGEF_CAT"/>
    <property type="match status" value="1"/>
</dbReference>
<gene>
    <name evidence="6" type="ORF">SCHPADRAFT_899534</name>
</gene>
<feature type="compositionally biased region" description="Polar residues" evidence="3">
    <location>
        <begin position="237"/>
        <end position="253"/>
    </location>
</feature>
<feature type="compositionally biased region" description="Basic and acidic residues" evidence="3">
    <location>
        <begin position="41"/>
        <end position="53"/>
    </location>
</feature>
<feature type="region of interest" description="Disordered" evidence="3">
    <location>
        <begin position="1228"/>
        <end position="1355"/>
    </location>
</feature>
<reference evidence="6 7" key="1">
    <citation type="submission" date="2015-04" db="EMBL/GenBank/DDBJ databases">
        <title>Complete genome sequence of Schizopora paradoxa KUC8140, a cosmopolitan wood degrader in East Asia.</title>
        <authorList>
            <consortium name="DOE Joint Genome Institute"/>
            <person name="Min B."/>
            <person name="Park H."/>
            <person name="Jang Y."/>
            <person name="Kim J.-J."/>
            <person name="Kim K.H."/>
            <person name="Pangilinan J."/>
            <person name="Lipzen A."/>
            <person name="Riley R."/>
            <person name="Grigoriev I.V."/>
            <person name="Spatafora J.W."/>
            <person name="Choi I.-G."/>
        </authorList>
    </citation>
    <scope>NUCLEOTIDE SEQUENCE [LARGE SCALE GENOMIC DNA]</scope>
    <source>
        <strain evidence="6 7">KUC8140</strain>
    </source>
</reference>
<evidence type="ECO:0000259" key="5">
    <source>
        <dbReference type="PROSITE" id="PS50212"/>
    </source>
</evidence>
<feature type="compositionally biased region" description="Polar residues" evidence="3">
    <location>
        <begin position="278"/>
        <end position="307"/>
    </location>
</feature>
<evidence type="ECO:0000313" key="7">
    <source>
        <dbReference type="Proteomes" id="UP000053477"/>
    </source>
</evidence>
<feature type="compositionally biased region" description="Acidic residues" evidence="3">
    <location>
        <begin position="781"/>
        <end position="794"/>
    </location>
</feature>
<feature type="compositionally biased region" description="Polar residues" evidence="3">
    <location>
        <begin position="54"/>
        <end position="78"/>
    </location>
</feature>
<dbReference type="GO" id="GO:0005886">
    <property type="term" value="C:plasma membrane"/>
    <property type="evidence" value="ECO:0007669"/>
    <property type="project" value="TreeGrafter"/>
</dbReference>
<dbReference type="Pfam" id="PF00617">
    <property type="entry name" value="RasGEF"/>
    <property type="match status" value="1"/>
</dbReference>
<dbReference type="Pfam" id="PF00618">
    <property type="entry name" value="RasGEF_N"/>
    <property type="match status" value="1"/>
</dbReference>
<evidence type="ECO:0000256" key="3">
    <source>
        <dbReference type="SAM" id="MobiDB-lite"/>
    </source>
</evidence>
<dbReference type="PROSITE" id="PS50212">
    <property type="entry name" value="RASGEF_NTER"/>
    <property type="match status" value="1"/>
</dbReference>
<evidence type="ECO:0000259" key="4">
    <source>
        <dbReference type="PROSITE" id="PS50009"/>
    </source>
</evidence>
<dbReference type="STRING" id="27342.A0A0H2S3U9"/>
<dbReference type="Gene3D" id="1.20.870.10">
    <property type="entry name" value="Son of sevenless (SoS) protein Chain: S domain 1"/>
    <property type="match status" value="1"/>
</dbReference>
<dbReference type="CDD" id="cd06224">
    <property type="entry name" value="REM"/>
    <property type="match status" value="1"/>
</dbReference>
<feature type="compositionally biased region" description="Low complexity" evidence="3">
    <location>
        <begin position="200"/>
        <end position="215"/>
    </location>
</feature>
<feature type="region of interest" description="Disordered" evidence="3">
    <location>
        <begin position="1099"/>
        <end position="1119"/>
    </location>
</feature>
<feature type="region of interest" description="Disordered" evidence="3">
    <location>
        <begin position="776"/>
        <end position="805"/>
    </location>
</feature>
<feature type="region of interest" description="Disordered" evidence="3">
    <location>
        <begin position="416"/>
        <end position="481"/>
    </location>
</feature>
<keyword evidence="7" id="KW-1185">Reference proteome</keyword>
<dbReference type="InterPro" id="IPR023578">
    <property type="entry name" value="Ras_GEF_dom_sf"/>
</dbReference>
<feature type="compositionally biased region" description="Polar residues" evidence="3">
    <location>
        <begin position="1546"/>
        <end position="1560"/>
    </location>
</feature>
<proteinExistence type="predicted"/>
<dbReference type="Gene3D" id="1.10.840.10">
    <property type="entry name" value="Ras guanine-nucleotide exchange factors catalytic domain"/>
    <property type="match status" value="1"/>
</dbReference>
<feature type="region of interest" description="Disordered" evidence="3">
    <location>
        <begin position="545"/>
        <end position="592"/>
    </location>
</feature>
<feature type="compositionally biased region" description="Basic and acidic residues" evidence="3">
    <location>
        <begin position="545"/>
        <end position="559"/>
    </location>
</feature>
<dbReference type="PANTHER" id="PTHR23113:SF363">
    <property type="entry name" value="PROTEIN SON OF SEVENLESS"/>
    <property type="match status" value="1"/>
</dbReference>
<feature type="compositionally biased region" description="Low complexity" evidence="3">
    <location>
        <begin position="448"/>
        <end position="464"/>
    </location>
</feature>
<dbReference type="PANTHER" id="PTHR23113">
    <property type="entry name" value="GUANINE NUCLEOTIDE EXCHANGE FACTOR"/>
    <property type="match status" value="1"/>
</dbReference>
<dbReference type="Proteomes" id="UP000053477">
    <property type="component" value="Unassembled WGS sequence"/>
</dbReference>
<feature type="compositionally biased region" description="Low complexity" evidence="3">
    <location>
        <begin position="347"/>
        <end position="365"/>
    </location>
</feature>
<feature type="compositionally biased region" description="Basic and acidic residues" evidence="3">
    <location>
        <begin position="431"/>
        <end position="447"/>
    </location>
</feature>
<dbReference type="GO" id="GO:0005085">
    <property type="term" value="F:guanyl-nucleotide exchange factor activity"/>
    <property type="evidence" value="ECO:0007669"/>
    <property type="project" value="UniProtKB-KW"/>
</dbReference>
<dbReference type="SMART" id="SM00147">
    <property type="entry name" value="RasGEF"/>
    <property type="match status" value="1"/>
</dbReference>
<dbReference type="OrthoDB" id="10254377at2759"/>
<evidence type="ECO:0000313" key="6">
    <source>
        <dbReference type="EMBL" id="KLO18752.1"/>
    </source>
</evidence>
<feature type="compositionally biased region" description="Polar residues" evidence="3">
    <location>
        <begin position="87"/>
        <end position="99"/>
    </location>
</feature>
<feature type="compositionally biased region" description="Low complexity" evidence="3">
    <location>
        <begin position="1561"/>
        <end position="1575"/>
    </location>
</feature>
<feature type="region of interest" description="Disordered" evidence="3">
    <location>
        <begin position="818"/>
        <end position="841"/>
    </location>
</feature>
<dbReference type="InterPro" id="IPR001895">
    <property type="entry name" value="RASGEF_cat_dom"/>
</dbReference>